<dbReference type="STRING" id="1835702.A0A1F5LRD5"/>
<evidence type="ECO:0000256" key="3">
    <source>
        <dbReference type="ARBA" id="ARBA00022598"/>
    </source>
</evidence>
<dbReference type="FunFam" id="3.30.559.30:FF:000005">
    <property type="entry name" value="Nonribosomal peptide synthase Pes1"/>
    <property type="match status" value="3"/>
</dbReference>
<accession>A0A1F5LRD5</accession>
<dbReference type="FunFam" id="3.30.300.30:FF:000015">
    <property type="entry name" value="Nonribosomal peptide synthase SidD"/>
    <property type="match status" value="5"/>
</dbReference>
<organism evidence="7 8">
    <name type="scientific">Penicillium arizonense</name>
    <dbReference type="NCBI Taxonomy" id="1835702"/>
    <lineage>
        <taxon>Eukaryota</taxon>
        <taxon>Fungi</taxon>
        <taxon>Dikarya</taxon>
        <taxon>Ascomycota</taxon>
        <taxon>Pezizomycotina</taxon>
        <taxon>Eurotiomycetes</taxon>
        <taxon>Eurotiomycetidae</taxon>
        <taxon>Eurotiales</taxon>
        <taxon>Aspergillaceae</taxon>
        <taxon>Penicillium</taxon>
    </lineage>
</organism>
<dbReference type="EMBL" id="LXJU01000004">
    <property type="protein sequence ID" value="OGE55666.1"/>
    <property type="molecule type" value="Genomic_DNA"/>
</dbReference>
<comment type="caution">
    <text evidence="7">The sequence shown here is derived from an EMBL/GenBank/DDBJ whole genome shotgun (WGS) entry which is preliminary data.</text>
</comment>
<dbReference type="Proteomes" id="UP000177622">
    <property type="component" value="Unassembled WGS sequence"/>
</dbReference>
<dbReference type="FunFam" id="3.30.559.30:FF:000002">
    <property type="entry name" value="Nonribosomal peptide synthase Pes1"/>
    <property type="match status" value="1"/>
</dbReference>
<comment type="similarity">
    <text evidence="5">Belongs to the NRP synthetase family.</text>
</comment>
<keyword evidence="3" id="KW-0436">Ligase</keyword>
<dbReference type="Gene3D" id="3.40.50.980">
    <property type="match status" value="2"/>
</dbReference>
<evidence type="ECO:0000256" key="4">
    <source>
        <dbReference type="ARBA" id="ARBA00022737"/>
    </source>
</evidence>
<dbReference type="Gene3D" id="3.40.50.12780">
    <property type="entry name" value="N-terminal domain of ligase-like"/>
    <property type="match status" value="4"/>
</dbReference>
<dbReference type="Gene3D" id="2.30.38.10">
    <property type="entry name" value="Luciferase, Domain 3"/>
    <property type="match status" value="1"/>
</dbReference>
<dbReference type="GO" id="GO:0005737">
    <property type="term" value="C:cytoplasm"/>
    <property type="evidence" value="ECO:0007669"/>
    <property type="project" value="TreeGrafter"/>
</dbReference>
<dbReference type="InterPro" id="IPR006162">
    <property type="entry name" value="Ppantetheine_attach_site"/>
</dbReference>
<dbReference type="InterPro" id="IPR010071">
    <property type="entry name" value="AA_adenyl_dom"/>
</dbReference>
<dbReference type="NCBIfam" id="NF003417">
    <property type="entry name" value="PRK04813.1"/>
    <property type="match status" value="5"/>
</dbReference>
<dbReference type="GO" id="GO:0016874">
    <property type="term" value="F:ligase activity"/>
    <property type="evidence" value="ECO:0007669"/>
    <property type="project" value="UniProtKB-KW"/>
</dbReference>
<reference evidence="7 8" key="1">
    <citation type="journal article" date="2016" name="Sci. Rep.">
        <title>Penicillium arizonense, a new, genome sequenced fungal species, reveals a high chemical diversity in secreted metabolites.</title>
        <authorList>
            <person name="Grijseels S."/>
            <person name="Nielsen J.C."/>
            <person name="Randelovic M."/>
            <person name="Nielsen J."/>
            <person name="Nielsen K.F."/>
            <person name="Workman M."/>
            <person name="Frisvad J.C."/>
        </authorList>
    </citation>
    <scope>NUCLEOTIDE SEQUENCE [LARGE SCALE GENOMIC DNA]</scope>
    <source>
        <strain evidence="7 8">CBS 141311</strain>
    </source>
</reference>
<dbReference type="SUPFAM" id="SSF47336">
    <property type="entry name" value="ACP-like"/>
    <property type="match status" value="6"/>
</dbReference>
<dbReference type="InterPro" id="IPR000873">
    <property type="entry name" value="AMP-dep_synth/lig_dom"/>
</dbReference>
<dbReference type="Gene3D" id="3.30.559.30">
    <property type="entry name" value="Nonribosomal peptide synthetase, condensation domain"/>
    <property type="match status" value="7"/>
</dbReference>
<feature type="domain" description="Carrier" evidence="6">
    <location>
        <begin position="1854"/>
        <end position="1930"/>
    </location>
</feature>
<dbReference type="InterPro" id="IPR023213">
    <property type="entry name" value="CAT-like_dom_sf"/>
</dbReference>
<evidence type="ECO:0000313" key="7">
    <source>
        <dbReference type="EMBL" id="OGE55666.1"/>
    </source>
</evidence>
<dbReference type="FunFam" id="3.30.559.10:FF:000016">
    <property type="entry name" value="Nonribosomal peptide synthase Pes1"/>
    <property type="match status" value="1"/>
</dbReference>
<dbReference type="InterPro" id="IPR020845">
    <property type="entry name" value="AMP-binding_CS"/>
</dbReference>
<dbReference type="GO" id="GO:0031177">
    <property type="term" value="F:phosphopantetheine binding"/>
    <property type="evidence" value="ECO:0007669"/>
    <property type="project" value="InterPro"/>
</dbReference>
<dbReference type="Pfam" id="PF00668">
    <property type="entry name" value="Condensation"/>
    <property type="match status" value="6"/>
</dbReference>
<dbReference type="PANTHER" id="PTHR45527:SF16">
    <property type="entry name" value="NONRIBOSOMAL PEPTIDE SYNTHASE ATNA-RELATED"/>
    <property type="match status" value="1"/>
</dbReference>
<dbReference type="PROSITE" id="PS00455">
    <property type="entry name" value="AMP_BINDING"/>
    <property type="match status" value="5"/>
</dbReference>
<dbReference type="SUPFAM" id="SSF56801">
    <property type="entry name" value="Acetyl-CoA synthetase-like"/>
    <property type="match status" value="5"/>
</dbReference>
<dbReference type="InterPro" id="IPR042099">
    <property type="entry name" value="ANL_N_sf"/>
</dbReference>
<proteinExistence type="inferred from homology"/>
<dbReference type="FunFam" id="3.40.50.980:FF:000001">
    <property type="entry name" value="Non-ribosomal peptide synthetase"/>
    <property type="match status" value="2"/>
</dbReference>
<feature type="domain" description="Carrier" evidence="6">
    <location>
        <begin position="2950"/>
        <end position="3023"/>
    </location>
</feature>
<dbReference type="SMART" id="SM00823">
    <property type="entry name" value="PKS_PP"/>
    <property type="match status" value="3"/>
</dbReference>
<dbReference type="SUPFAM" id="SSF52777">
    <property type="entry name" value="CoA-dependent acyltransferases"/>
    <property type="match status" value="13"/>
</dbReference>
<dbReference type="PANTHER" id="PTHR45527">
    <property type="entry name" value="NONRIBOSOMAL PEPTIDE SYNTHETASE"/>
    <property type="match status" value="1"/>
</dbReference>
<dbReference type="InterPro" id="IPR036736">
    <property type="entry name" value="ACP-like_sf"/>
</dbReference>
<dbReference type="Gene3D" id="3.30.300.30">
    <property type="match status" value="5"/>
</dbReference>
<dbReference type="Gene3D" id="1.10.1200.10">
    <property type="entry name" value="ACP-like"/>
    <property type="match status" value="6"/>
</dbReference>
<protein>
    <recommendedName>
        <fullName evidence="6">Carrier domain-containing protein</fullName>
    </recommendedName>
</protein>
<keyword evidence="8" id="KW-1185">Reference proteome</keyword>
<dbReference type="FunFam" id="1.10.1200.10:FF:000005">
    <property type="entry name" value="Nonribosomal peptide synthetase 1"/>
    <property type="match status" value="1"/>
</dbReference>
<dbReference type="Pfam" id="PF00550">
    <property type="entry name" value="PP-binding"/>
    <property type="match status" value="5"/>
</dbReference>
<dbReference type="OrthoDB" id="416786at2759"/>
<dbReference type="InterPro" id="IPR009081">
    <property type="entry name" value="PP-bd_ACP"/>
</dbReference>
<keyword evidence="1" id="KW-0596">Phosphopantetheine</keyword>
<dbReference type="FunFam" id="3.30.559.30:FF:000003">
    <property type="entry name" value="Nonribosomal peptide synthase SidD"/>
    <property type="match status" value="1"/>
</dbReference>
<evidence type="ECO:0000259" key="6">
    <source>
        <dbReference type="PROSITE" id="PS50075"/>
    </source>
</evidence>
<name>A0A1F5LRD5_PENAI</name>
<dbReference type="CDD" id="cd19545">
    <property type="entry name" value="FUM14_C_NRPS-like"/>
    <property type="match status" value="1"/>
</dbReference>
<dbReference type="Pfam" id="PF00501">
    <property type="entry name" value="AMP-binding"/>
    <property type="match status" value="5"/>
</dbReference>
<dbReference type="GeneID" id="34574192"/>
<dbReference type="GO" id="GO:0044550">
    <property type="term" value="P:secondary metabolite biosynthetic process"/>
    <property type="evidence" value="ECO:0007669"/>
    <property type="project" value="TreeGrafter"/>
</dbReference>
<dbReference type="PROSITE" id="PS00012">
    <property type="entry name" value="PHOSPHOPANTETHEINE"/>
    <property type="match status" value="1"/>
</dbReference>
<evidence type="ECO:0000256" key="1">
    <source>
        <dbReference type="ARBA" id="ARBA00022450"/>
    </source>
</evidence>
<evidence type="ECO:0000256" key="5">
    <source>
        <dbReference type="ARBA" id="ARBA00029454"/>
    </source>
</evidence>
<dbReference type="RefSeq" id="XP_022491095.1">
    <property type="nucleotide sequence ID" value="XM_022629458.1"/>
</dbReference>
<dbReference type="InterPro" id="IPR020806">
    <property type="entry name" value="PKS_PP-bd"/>
</dbReference>
<dbReference type="CDD" id="cd19542">
    <property type="entry name" value="CT_NRPS-like"/>
    <property type="match status" value="4"/>
</dbReference>
<dbReference type="PROSITE" id="PS50075">
    <property type="entry name" value="CARRIER"/>
    <property type="match status" value="6"/>
</dbReference>
<keyword evidence="4" id="KW-0677">Repeat</keyword>
<dbReference type="InterPro" id="IPR001242">
    <property type="entry name" value="Condensation_dom"/>
</dbReference>
<dbReference type="NCBIfam" id="TIGR01733">
    <property type="entry name" value="AA-adenyl-dom"/>
    <property type="match status" value="4"/>
</dbReference>
<sequence length="6178" mass="681303">MTNSITMSNTNESAAMECKFPTLHLEDQEEALSIDDGQVPIELPSTEFQPWLHDFSRDQKIPLSDIFLALWGLILKTFTGNGAICAASVNGTANIELVTLEIDEQVTMIELLRSFGDEKRHIRDHTLELPCNSAVCFASTREEITKDLKKFEVSLLVVDGHDQMEMYLIHKANHFAPSFAKQVANTVSQLLSELQLDASRQISQINLLHPETERQLQTWGSRLPQAVDHCVGPLFEETVLQRPLNEAVRTAETVLTYEDLGRLSGRLAIYLQSLGVGPEAAVILCFPKSAWAVVAMMAVIRAGGAILFLDPSHPTARHREIADQVKTRWILTASEHAAQMEWFEGDVLCIDRVFVDSLGPTPQGTVLESTATPSNTLYIIFTSGSTGKPKGCVIEHRQFLTGSQAQQKASGMDSNDRVLQLASFTFDVSILEIITSLISGACVCIPNDQERSQGPAFCIQQFSITWAFLTPSLVKSMHPRQVPTLKFLVLGGEAVLEENIKTWAPHVRLANGYGPSECSIAATANVPLSLHTNPMNIGHPLGGCCWIVKPHDHDTLVPIGAPGELVIMGHIVARGYLYEPEKTRAVFLDSAKWVKPDTTPSSRIYKTGDLARFNTDGTIHFIGRKDSQVKLRGLRIELGEIEHRIAAHPFVRQVSVVLVKEGPCQAKLTAVVSLKELQRQSSTLELLTEENYSSAKKQLAAVAESVFKQLPSYMLPTIWAPVWSIPLTVSGKQNGVAVARYVKDMSPNTYSFLMGMDGDLVRASPSNEREREMEQLCCDILGFTKPDDVWLNRSWIQNSGDSIKATQLLDKLRRQGVSVVFEDILQSATLIELVEKIESRGPATPFTSQVIRTYSPSLDQERLSRVGLEFNSVEDVYGLSAVQRGILLSQQQNPESYQLRITCEVLSCTGEEIDGKRLLDAWEHVTARHPALRTIMIETETEDGLFDQLVLKKSKARVVEWRLKSEKDFWQAQGAFTRTDTALQPPVAFVLSTTDEGKRFITVDISHALVDGVSILILLRDLCQAYDGNLPGDRTIKYSSYIDYIQQLSVDSSLEYWTKHLEDATPCHMPTLNDDLVFEGQLGEVKMDIEGVDTLYALCATNNFTPATVFQAAWALVLQAYTKQNDISFGYLTTGREMPVAEISEAVGVFINMMIYRMQLSPEATVASIAKETQQNFLGGLSHQHCSVAEIQHALGTSKPLFNTIMSLQSALGEDIFGGEANGNIGFRVVGELDPTEYDVSVNIFVSQTRVSVTLRHYRAALSDAMAENVLATFRRAIDAVVHSHSAKLGDLDMMSDRDQSQIAHWNSQQWADLHVCVHDLISEQAITHPQAVAIDAWDGSFTYQELDSMTSALAELLMQKGVQPESLVPIGFSKSRWTVVAQLATLKAGGACVAFDPEHPRSRREQMVEQCEAQTAIVAEGNESLFDGLVPNVIILGANTIDTLLQGQSALLVPSTPCEVSPSNPAFVVFTSGSTGKPKGIVLEHHAICSSARAHGPAMNYAKARVLQFASYTFDVSIGETFTCLMSGGTLCIPSEEERMNDLAGIINRMNAKVVYLTPSVVSLLHPSDVPGISTLALGGEALREDNIATWANHTNLVNIYGPAECSIWSTGLQNLPSSASPRNIGYGLGARMWITNAEDPSKLCSVGAAGELLIEGPIVARGYLKDDEKTQVAFIDPPVWWSQYQAGGHAPRFKVYRTGDLARYNSDGSIHFIGRRDHQVKLHGQRVEMGEIDRTMLMHANVQNALAMVPTKGQLAGKLVAVLSFNDQVHALGKASIELRLDSKVDISPVRDWLGTRLPSYMIPSTWLVVQSIPVTRNGKSDRPSVVAWVEDLQEIADNFEPTDCSNDPENLPMNKMETDMREVVSSVLNLPVAEVFMNASFLSLGGDSITAMQTSSRSRSRGIQCTVKSILKSKSLRQIATEATVMNSSATLTKTDGQAFRLLPSMHASDLDEWVKKLGYTGLPDIEDAYGCSPMQEGILISQAQAPETYKFSAVCAIRAVDTLKPLNMDRLLLAWNRVVASHPVLRTFFVEGLSGDAMYSQIVLKNYTPRVERARSLGSLLRYDQEHPVDYNEPVPPHRMTVFEDKDLLYFNLELSHTLIDGASMPLLLGDIRAAYDNAIPPGPMYSDYIAFWQRQPREATTSFWSKYLENMQPAMFPSLLDDMVSEKELRVVNMPVTDMFSELQIFCKDNELTIANVFQASWALVLRLYTRNSDVSFGYLSSGRDADGLDLDHAVGPFINMLPCRIEINDSFRLIDIMRRINDDFLNSLPYQHTSLAEVQHHLRLSGERLFNTTLSLQRSMVESDERSSSIAIEYLGGSDPTEYDLSVSITVGDAGIHVDINYWTTFMSDEKASMLGSTFKTILTKLLASPTKEFRDFDLLDGQQHQYLMALNNHGIVPETISGCIHDEVRRQALAHPSAPAVEGWDASFTYSQLDVLSDKLAIRLATIGVGPEQVVALCFDKSAWTVVAMLAVLKAGGAYTSMGPSHPRSHLEQVILATKCCVILAGSEAYGELVGDLVDHVIVVESALFPSLHGGSLGILQKASPGNAAMVNFTSGSTGKPKGIVVRHSSVRSLVAHNADIGIDQSTRCLQFSAYTFDTSNGEIFLSLCVGACVCVPSEDERVNDLAGAMTRLSVSYAFLTPSLALSLSPEALPTLNTLALVGEAVPADLPGKWQDYVRVLNSYGPAECTIMSSFAVLEGPMPANSIGSAHGCLFWVADPENNQRLVPVGCPGELLIEGPIVTRYLDPKLDAKAFIPPPRWRGEVKEGTRLYRTGDLVKMLADGNMLFLGRADGQIKLNGQRLVTWDIEEEISRNPSVVQTAVVVPSHGLCKKKLVALVAFENEVSTQAVSVEGIIPFNKDAGKERAIDQITSIRCRLAGIFPSYMIPSVWLLCSRLPLSLSGKLDRRKVQEWVEDMQQEIYFDALAEKEEEADPTETTTPKSDAVERLQGIVGRVLNLPLNKVSLQRSFFSLGGDSISGMQLVVMCRNEGLKVLFKDVMRSTSIAALADYVQTVEGVNLYQHSDRLDTPFDLTPIQQFYFQNISQGNQEAAANQFNQSFLFRLALDVPVEQLRDAADKVVQRHSMLRARFRQSHNSQWKQILVGYSSSAYRFRERTVESEQDALDLAQHAQEELDIQEGPVFAVEHFIIPGQLPLFFLVAHHLVIDLVSWRIIFQELEDSVTGEISQTPSSPFSFQQWQQLQTEYAAEHLPPSQALPYTIPRADYGYWGMEDVPNSAGDTIQISAVLAPQESEALLTGCHQAMRTEPLDILIAALFASYAQTFQKPPPAVFNEGHGREPWTSDIDLSDSVGWFTTVFPFYLSGVDSTTAPTAIVRSVKDQRRTLPANGWSYFTSRYLNEDGAKAFADHMPVEIVFNYLGLYQGLERSDGIFHLVPFNKGDVGSAVRRYALFEINVYVISGSTHISFTFNRHMKHVDGIQKWIENYAASLKNISKSLASTEFTLTRSDYPLLEISYPELDKLQSSRLPELGLSLDDIDELYPCSPLQTGILLSQLRLEDAYLYHAIMKIDSCKGASMDAERLASAWQQVVDRHTILRTVFLKGISQRPFDQMVLRSHRAVARVLQAESAHGAIDLLKSYDHLSPSMTEPPHRLVVVKCAEGSVYFRLDMSHALMDGTAMSVLINDLASAYSNQLSVSPAIPYSDYIAYIQSQSAAEGLYFWSNYLRDVKPCHFPSLVVSSEVEKEMKSIDVTVPDNGQVRAFCQENNITLANVIRLAWSLVLQAYSGEDQVCFGYLTAGREVPLPGLESAVGPFINMLVCATNLAQVSSKPVVAELQDLHHEYLKMLPYQHVGLAEIHHALGVTGKPLFNTVVSFQRRDVERLVLGDLQMTYLDGIDPTEYDITVNVADTDLNGFTVELGYLTSRLSPEYAVQVSGALSAALQSIISHPSSTVNAVDLFGAPAKNQVFEWNSAMPPTVHEPLHGLFERNVTASPDAPAIASWDGQMTYSQLEKKAAQLAHTLVIMGVSPGDLVPICFGKSSWAIISMLAVLKAGAGFVPLDPSSPASRLELILQQTSSSLVLVSQEKLALVAELVPKTLVISESANIWHDEDAPILTGPVSPHSVAYVLFTSGSTGTPKGVIMEHAAVSTSVIYHGQEIGCSSATRMFQFAAFTFDACILEIFTTLTYGGCICLPSDAQRMSDIAGSMNRLRANTSFLTPSVVRLLRPHQIPTLKTLILGGEALHEDNIQTWAESLHLLNGYGPTESCVFAVMKTFAGKNDRCDNLGRAVSSLSWITRPNNHDQLAPVGAIGELLVQGGTLARGYLHDQAKTDQVFIRNPGFYPTADDSVQRFYKTGDLVRYNIDGTITYLGRRDTQIKLRGQRIELSEIEHQINRHLGSNPQIAVEVVLPHGEQEQALLAVFSFKPVRLAGSELLGEMNMETRAWALDLKAHLHSVLPPSYQPSLYIPTNWMPTTSAQKLDRKLLRDAVAILSDTQLKGYSLREDSRRVPATASEKKLQELWHRILKISMDDIRADDNFFQMGGDSIGAMRMAATTPENFPVTVMDIFQHPVLSDLAAAMAAKTLVNGDAHTSLRPFELLNAIPDISGFLSDISRQYLIPVELIEDVFPASPLQEGMMALSMLNPKSYILRKVLNLGPTLDVARFQSAWDMVAQKNPILRTRFVPTPDAGFVQVVVKESIDWRRAVDLKQYLEQDLAEGLIYGAAPLRYGLTEDRHFVFTAHHATYDGWSLPLILNQVRFAYEHGHCLDSAPFNTFIKHLQNTDTQLTQSFWGNQMSGPRPSTFPDLPSPSYRPSVRGKVQHEIPLPNLKDSTILRATILRAAWGILLSRYTDSDNVVFGMTLSGRNSAVAGIDAMIGPTITTVPVRMAMSPELTVSEFLAQVQQQSTDMIPHEHFGLQNIAGISLDCSRAIEFQNLFVIQPVSDSNATGDLLPGVEEVELPLEDFDSYPLVVECFIADDKVIIESRHDDNILSVWQVQTIMHHFEHILEQVTDVKNLEAQLTSVELFGNNDLQQIIQWNRQYPETVESTVPVIFADQVSQQPEALAVDAWDGQLTYSELDRLSTTLARHLVSLGVLPETLVPMCFDKSRWAVVAQMAVMKAGGACVNLDPAHPQARLEAIVKDAQATVLLSNPRHANILANSTALQTVTVTQDFISSLEELPFVLPTLTARNSAYVLFTSGSTGKPKGIVIEHGSLCSSSKAHGTRWGIGPATRLLQFAAYTFDVSCADIFTTLQRGGCICVPSDEQRMNDLSGAINTFQCNWAFLTPTVAALLPADAIPSLKMLVLGGEASTRDTIAKWHNVLDLRVCYGPAECSIYCSGAPPAIATSDPANLGPAIGALYWITDPQDPNRLTPLGCVGELLLEGPTVARGYLHDAEKTAQAFVANPAWATRPGSRFYRTGDLVRYNEDGTIRFVGRKDTQVKVRGQRVELGEIEHVIRLAMPTLAHVSVDAVQNPTHLRQVVVAFLHYSNRSGPVEIKDMSTDLRDELVALQQTLSQQLPSYMIPSMFIPLSRVPLTMNGKSDRRQLRELVTSLSREDSLAFSLASSVKLEPTTPMELELRALWAKVLHVKEDTLGKNDHFLRCGGDSILAMKLTSHARCAGLALTVQAIFHSPVLEEMAAAISRKSAQDLTQQSPSPYTPFSLISDISNMLPMVALATKTPPENIVDVLPASDFQSSAIAHSMLKTRGLVNYLFLDGEGEVPWNLAYVQKAWALFLQTHGILRTVFAAYGDRFYQVVLKDISQPVAWYQIEEDIEPFCLKLCKQDVDSDLPLGSVLTQLSVVSNQEHHRLILRVSHSQYDGVCLPRIWQSFQDAFSGRTPALEVPFSHFITSIHPASQGAQTYWRDVLSNSTMTDIVAHSAPQYRNVYDLHLTRTITIASQTGSGITFATILKAAWALVLSSCSDNSDVIFGHVVSGRNLPQVNIEQVIGPCLNILPTRVIIDPTATVNHLLEAVQAQHASHMAHESLGTREIIQKCSPWRPSTRMSSIVQHQNIDQDATVTLNNQNYLVGDFCPAADEADIAIKTTPLDNTQIEVLFITSSRSVGEPMATALLDRLCTTIQAICDSTHARIPVSQLIHPESILPLPSPSKSIGMNGHSAIDCTDTVGPMDETLLSALCDSWREVLGNPDLPLGLESDFFAVGGDLVSIALLAAFWQRRGYQVAVEDLWDNSQVDSQLDTLIQARC</sequence>
<gene>
    <name evidence="7" type="ORF">PENARI_c004G11528</name>
</gene>
<dbReference type="FunFam" id="3.40.50.12780:FF:000014">
    <property type="entry name" value="Nonribosomal peptide synthetase 1"/>
    <property type="match status" value="4"/>
</dbReference>
<feature type="domain" description="Carrier" evidence="6">
    <location>
        <begin position="5542"/>
        <end position="5618"/>
    </location>
</feature>
<feature type="domain" description="Carrier" evidence="6">
    <location>
        <begin position="6101"/>
        <end position="6177"/>
    </location>
</feature>
<dbReference type="CDD" id="cd19534">
    <property type="entry name" value="E_NRPS"/>
    <property type="match status" value="1"/>
</dbReference>
<evidence type="ECO:0000313" key="8">
    <source>
        <dbReference type="Proteomes" id="UP000177622"/>
    </source>
</evidence>
<keyword evidence="2" id="KW-0597">Phosphoprotein</keyword>
<feature type="domain" description="Carrier" evidence="6">
    <location>
        <begin position="764"/>
        <end position="841"/>
    </location>
</feature>
<feature type="domain" description="Carrier" evidence="6">
    <location>
        <begin position="4477"/>
        <end position="4552"/>
    </location>
</feature>
<dbReference type="GO" id="GO:0043041">
    <property type="term" value="P:amino acid activation for nonribosomal peptide biosynthetic process"/>
    <property type="evidence" value="ECO:0007669"/>
    <property type="project" value="TreeGrafter"/>
</dbReference>
<dbReference type="InterPro" id="IPR045851">
    <property type="entry name" value="AMP-bd_C_sf"/>
</dbReference>
<evidence type="ECO:0000256" key="2">
    <source>
        <dbReference type="ARBA" id="ARBA00022553"/>
    </source>
</evidence>
<dbReference type="Gene3D" id="3.30.559.10">
    <property type="entry name" value="Chloramphenicol acetyltransferase-like domain"/>
    <property type="match status" value="6"/>
</dbReference>
<dbReference type="CDD" id="cd05918">
    <property type="entry name" value="A_NRPS_SidN3_like"/>
    <property type="match status" value="5"/>
</dbReference>